<keyword evidence="4 5" id="KW-0472">Membrane</keyword>
<proteinExistence type="predicted"/>
<evidence type="ECO:0000256" key="4">
    <source>
        <dbReference type="ARBA" id="ARBA00023136"/>
    </source>
</evidence>
<dbReference type="GO" id="GO:0016020">
    <property type="term" value="C:membrane"/>
    <property type="evidence" value="ECO:0007669"/>
    <property type="project" value="UniProtKB-SubCell"/>
</dbReference>
<feature type="transmembrane region" description="Helical" evidence="5">
    <location>
        <begin position="29"/>
        <end position="49"/>
    </location>
</feature>
<dbReference type="Gene3D" id="2.40.30.170">
    <property type="match status" value="1"/>
</dbReference>
<name>A0AAQ1UIQ6_9BACT</name>
<organism evidence="7 8">
    <name type="scientific">Segatella buccae</name>
    <dbReference type="NCBI Taxonomy" id="28126"/>
    <lineage>
        <taxon>Bacteria</taxon>
        <taxon>Pseudomonadati</taxon>
        <taxon>Bacteroidota</taxon>
        <taxon>Bacteroidia</taxon>
        <taxon>Bacteroidales</taxon>
        <taxon>Prevotellaceae</taxon>
        <taxon>Segatella</taxon>
    </lineage>
</organism>
<dbReference type="AlphaFoldDB" id="A0AAQ1UIQ6"/>
<keyword evidence="2 5" id="KW-0812">Transmembrane</keyword>
<dbReference type="InterPro" id="IPR050739">
    <property type="entry name" value="MFP"/>
</dbReference>
<gene>
    <name evidence="7" type="primary">hlyD</name>
    <name evidence="7" type="ORF">NCTC13063_01388</name>
</gene>
<sequence length="402" mass="46310">MNETYFLDKEQLNDSIETYLYHHRAKNKIIYWTVLFFITALIVALPFIYVDITVQSSGVVRPSGEISRITAPMTEIVETVCAKEGDMLRQGDEILRFRTSSSDGRIKYQQDREADTQAQITDLDLLSRGLCPHVFASAARQQEYAKHQSETHRLQTELRQLETEWKRHKVLFGKGLISESEYNEHYYRYQDKLNELNLLNANRMSAWKTELANLRMQLSETASNLTETRSNKNLYIVRSPINGTLEQFAGIYPGSNLQIGTTIAMVSPDTTLHIEAYVAPRDIAFITEGMRVKVQIESFNYNEWGTLEGKVQSVSSDYVSDGNGNTYYKVKCMLLKKYLELRKQNRKGFVKKGMTGVVHFVVTRRSLFDLLYKSLDDWMNPTQYQSTTSAGRHSLQQTTDHV</sequence>
<dbReference type="PANTHER" id="PTHR30386">
    <property type="entry name" value="MEMBRANE FUSION SUBUNIT OF EMRAB-TOLC MULTIDRUG EFFLUX PUMP"/>
    <property type="match status" value="1"/>
</dbReference>
<protein>
    <submittedName>
        <fullName evidence="7">Hemolysin secretion protein D, plasmid</fullName>
    </submittedName>
</protein>
<evidence type="ECO:0000256" key="1">
    <source>
        <dbReference type="ARBA" id="ARBA00004167"/>
    </source>
</evidence>
<feature type="domain" description="AprE-like beta-barrel" evidence="6">
    <location>
        <begin position="272"/>
        <end position="359"/>
    </location>
</feature>
<comment type="caution">
    <text evidence="7">The sequence shown here is derived from an EMBL/GenBank/DDBJ whole genome shotgun (WGS) entry which is preliminary data.</text>
</comment>
<comment type="subcellular location">
    <subcellularLocation>
        <location evidence="1">Membrane</location>
        <topology evidence="1">Single-pass membrane protein</topology>
    </subcellularLocation>
</comment>
<evidence type="ECO:0000256" key="3">
    <source>
        <dbReference type="ARBA" id="ARBA00022989"/>
    </source>
</evidence>
<evidence type="ECO:0000256" key="2">
    <source>
        <dbReference type="ARBA" id="ARBA00022692"/>
    </source>
</evidence>
<evidence type="ECO:0000259" key="6">
    <source>
        <dbReference type="Pfam" id="PF26002"/>
    </source>
</evidence>
<dbReference type="PANTHER" id="PTHR30386:SF26">
    <property type="entry name" value="TRANSPORT PROTEIN COMB"/>
    <property type="match status" value="1"/>
</dbReference>
<dbReference type="RefSeq" id="WP_115153673.1">
    <property type="nucleotide sequence ID" value="NZ_DBFWLE010000024.1"/>
</dbReference>
<dbReference type="Pfam" id="PF26002">
    <property type="entry name" value="Beta-barrel_AprE"/>
    <property type="match status" value="1"/>
</dbReference>
<dbReference type="EMBL" id="UGTJ01000001">
    <property type="protein sequence ID" value="SUB80107.1"/>
    <property type="molecule type" value="Genomic_DNA"/>
</dbReference>
<evidence type="ECO:0000313" key="8">
    <source>
        <dbReference type="Proteomes" id="UP000255283"/>
    </source>
</evidence>
<accession>A0AAQ1UIQ6</accession>
<evidence type="ECO:0000256" key="5">
    <source>
        <dbReference type="SAM" id="Phobius"/>
    </source>
</evidence>
<evidence type="ECO:0000313" key="7">
    <source>
        <dbReference type="EMBL" id="SUB80107.1"/>
    </source>
</evidence>
<keyword evidence="3 5" id="KW-1133">Transmembrane helix</keyword>
<dbReference type="Proteomes" id="UP000255283">
    <property type="component" value="Unassembled WGS sequence"/>
</dbReference>
<dbReference type="InterPro" id="IPR058982">
    <property type="entry name" value="Beta-barrel_AprE"/>
</dbReference>
<reference evidence="7 8" key="1">
    <citation type="submission" date="2018-06" db="EMBL/GenBank/DDBJ databases">
        <authorList>
            <consortium name="Pathogen Informatics"/>
            <person name="Doyle S."/>
        </authorList>
    </citation>
    <scope>NUCLEOTIDE SEQUENCE [LARGE SCALE GENOMIC DNA]</scope>
    <source>
        <strain evidence="7 8">NCTC13063</strain>
    </source>
</reference>